<keyword evidence="1" id="KW-0812">Transmembrane</keyword>
<feature type="transmembrane region" description="Helical" evidence="1">
    <location>
        <begin position="65"/>
        <end position="85"/>
    </location>
</feature>
<organism evidence="2">
    <name type="scientific">marine metagenome</name>
    <dbReference type="NCBI Taxonomy" id="408172"/>
    <lineage>
        <taxon>unclassified sequences</taxon>
        <taxon>metagenomes</taxon>
        <taxon>ecological metagenomes</taxon>
    </lineage>
</organism>
<keyword evidence="1" id="KW-1133">Transmembrane helix</keyword>
<dbReference type="AlphaFoldDB" id="A0A383DVG6"/>
<evidence type="ECO:0000256" key="1">
    <source>
        <dbReference type="SAM" id="Phobius"/>
    </source>
</evidence>
<feature type="transmembrane region" description="Helical" evidence="1">
    <location>
        <begin position="6"/>
        <end position="28"/>
    </location>
</feature>
<feature type="transmembrane region" description="Helical" evidence="1">
    <location>
        <begin position="40"/>
        <end position="59"/>
    </location>
</feature>
<sequence>METLITLIGAKWCCVFASTCGGLTNGLVHQWTGLAKEAKNLVLAAIVGWLAAEFFIPMLMEQFEFGVYTALAIAFFIGYSGIRLLPHLEKKVFKKIDNAIDSLDDGEK</sequence>
<name>A0A383DVG6_9ZZZZ</name>
<keyword evidence="1" id="KW-0472">Membrane</keyword>
<dbReference type="EMBL" id="UINC01220080">
    <property type="protein sequence ID" value="SVE47838.1"/>
    <property type="molecule type" value="Genomic_DNA"/>
</dbReference>
<proteinExistence type="predicted"/>
<gene>
    <name evidence="2" type="ORF">METZ01_LOCUS500692</name>
</gene>
<evidence type="ECO:0008006" key="3">
    <source>
        <dbReference type="Google" id="ProtNLM"/>
    </source>
</evidence>
<reference evidence="2" key="1">
    <citation type="submission" date="2018-05" db="EMBL/GenBank/DDBJ databases">
        <authorList>
            <person name="Lanie J.A."/>
            <person name="Ng W.-L."/>
            <person name="Kazmierczak K.M."/>
            <person name="Andrzejewski T.M."/>
            <person name="Davidsen T.M."/>
            <person name="Wayne K.J."/>
            <person name="Tettelin H."/>
            <person name="Glass J.I."/>
            <person name="Rusch D."/>
            <person name="Podicherti R."/>
            <person name="Tsui H.-C.T."/>
            <person name="Winkler M.E."/>
        </authorList>
    </citation>
    <scope>NUCLEOTIDE SEQUENCE</scope>
</reference>
<accession>A0A383DVG6</accession>
<protein>
    <recommendedName>
        <fullName evidence="3">Holin</fullName>
    </recommendedName>
</protein>
<evidence type="ECO:0000313" key="2">
    <source>
        <dbReference type="EMBL" id="SVE47838.1"/>
    </source>
</evidence>